<gene>
    <name evidence="4" type="ORF">IAD17_03320</name>
</gene>
<name>A0A9D1L3T5_9ACTN</name>
<feature type="compositionally biased region" description="Acidic residues" evidence="2">
    <location>
        <begin position="142"/>
        <end position="155"/>
    </location>
</feature>
<keyword evidence="3" id="KW-0472">Membrane</keyword>
<feature type="transmembrane region" description="Helical" evidence="3">
    <location>
        <begin position="59"/>
        <end position="79"/>
    </location>
</feature>
<evidence type="ECO:0000256" key="3">
    <source>
        <dbReference type="SAM" id="Phobius"/>
    </source>
</evidence>
<proteinExistence type="predicted"/>
<keyword evidence="1" id="KW-0175">Coiled coil</keyword>
<evidence type="ECO:0000313" key="4">
    <source>
        <dbReference type="EMBL" id="HIU23934.1"/>
    </source>
</evidence>
<feature type="coiled-coil region" evidence="1">
    <location>
        <begin position="91"/>
        <end position="118"/>
    </location>
</feature>
<sequence length="186" mass="20626">MGEYSSARQQRLSRYGTNRAGRARTNDRVSSRRNTPQSKLNGFFSTLRDRLPEPPSSKAGRIGLIVVAAIAVLLLFLYGPVREYYVSWRVGQIYSAELAELNEDNEELKSEVNRLQSREGIEDEARKRGYVSEGETAVTVEGLDESETSDGETGDTSDASGESNNPWYISVLDVLFGFDKTSVSVS</sequence>
<dbReference type="Proteomes" id="UP000824078">
    <property type="component" value="Unassembled WGS sequence"/>
</dbReference>
<feature type="compositionally biased region" description="Polar residues" evidence="2">
    <location>
        <begin position="156"/>
        <end position="165"/>
    </location>
</feature>
<accession>A0A9D1L3T5</accession>
<reference evidence="4" key="1">
    <citation type="submission" date="2020-10" db="EMBL/GenBank/DDBJ databases">
        <authorList>
            <person name="Gilroy R."/>
        </authorList>
    </citation>
    <scope>NUCLEOTIDE SEQUENCE</scope>
    <source>
        <strain evidence="4">ChiHjej12B11-29160</strain>
    </source>
</reference>
<evidence type="ECO:0000256" key="2">
    <source>
        <dbReference type="SAM" id="MobiDB-lite"/>
    </source>
</evidence>
<evidence type="ECO:0000256" key="1">
    <source>
        <dbReference type="SAM" id="Coils"/>
    </source>
</evidence>
<keyword evidence="3" id="KW-0812">Transmembrane</keyword>
<feature type="region of interest" description="Disordered" evidence="2">
    <location>
        <begin position="138"/>
        <end position="165"/>
    </location>
</feature>
<dbReference type="InterPro" id="IPR007060">
    <property type="entry name" value="FtsL/DivIC"/>
</dbReference>
<keyword evidence="3" id="KW-1133">Transmembrane helix</keyword>
<evidence type="ECO:0000313" key="5">
    <source>
        <dbReference type="Proteomes" id="UP000824078"/>
    </source>
</evidence>
<dbReference type="Pfam" id="PF04977">
    <property type="entry name" value="DivIC"/>
    <property type="match status" value="1"/>
</dbReference>
<dbReference type="EMBL" id="DVMQ01000011">
    <property type="protein sequence ID" value="HIU23934.1"/>
    <property type="molecule type" value="Genomic_DNA"/>
</dbReference>
<protein>
    <submittedName>
        <fullName evidence="4">Septum formation initiator family protein</fullName>
    </submittedName>
</protein>
<reference evidence="4" key="2">
    <citation type="journal article" date="2021" name="PeerJ">
        <title>Extensive microbial diversity within the chicken gut microbiome revealed by metagenomics and culture.</title>
        <authorList>
            <person name="Gilroy R."/>
            <person name="Ravi A."/>
            <person name="Getino M."/>
            <person name="Pursley I."/>
            <person name="Horton D.L."/>
            <person name="Alikhan N.F."/>
            <person name="Baker D."/>
            <person name="Gharbi K."/>
            <person name="Hall N."/>
            <person name="Watson M."/>
            <person name="Adriaenssens E.M."/>
            <person name="Foster-Nyarko E."/>
            <person name="Jarju S."/>
            <person name="Secka A."/>
            <person name="Antonio M."/>
            <person name="Oren A."/>
            <person name="Chaudhuri R.R."/>
            <person name="La Ragione R."/>
            <person name="Hildebrand F."/>
            <person name="Pallen M.J."/>
        </authorList>
    </citation>
    <scope>NUCLEOTIDE SEQUENCE</scope>
    <source>
        <strain evidence="4">ChiHjej12B11-29160</strain>
    </source>
</reference>
<feature type="compositionally biased region" description="Polar residues" evidence="2">
    <location>
        <begin position="1"/>
        <end position="16"/>
    </location>
</feature>
<comment type="caution">
    <text evidence="4">The sequence shown here is derived from an EMBL/GenBank/DDBJ whole genome shotgun (WGS) entry which is preliminary data.</text>
</comment>
<feature type="region of interest" description="Disordered" evidence="2">
    <location>
        <begin position="1"/>
        <end position="39"/>
    </location>
</feature>
<dbReference type="AlphaFoldDB" id="A0A9D1L3T5"/>
<organism evidence="4 5">
    <name type="scientific">Candidatus Coprovicinus avistercoris</name>
    <dbReference type="NCBI Taxonomy" id="2840754"/>
    <lineage>
        <taxon>Bacteria</taxon>
        <taxon>Bacillati</taxon>
        <taxon>Actinomycetota</taxon>
        <taxon>Coriobacteriia</taxon>
        <taxon>Coriobacteriales</taxon>
        <taxon>Coriobacteriaceae</taxon>
        <taxon>Coriobacteriaceae incertae sedis</taxon>
        <taxon>Candidatus Coprovicinus</taxon>
    </lineage>
</organism>